<dbReference type="EMBL" id="JAFNEN010000185">
    <property type="protein sequence ID" value="KAG8190372.1"/>
    <property type="molecule type" value="Genomic_DNA"/>
</dbReference>
<gene>
    <name evidence="1" type="ORF">JTE90_022016</name>
</gene>
<organism evidence="1 2">
    <name type="scientific">Oedothorax gibbosus</name>
    <dbReference type="NCBI Taxonomy" id="931172"/>
    <lineage>
        <taxon>Eukaryota</taxon>
        <taxon>Metazoa</taxon>
        <taxon>Ecdysozoa</taxon>
        <taxon>Arthropoda</taxon>
        <taxon>Chelicerata</taxon>
        <taxon>Arachnida</taxon>
        <taxon>Araneae</taxon>
        <taxon>Araneomorphae</taxon>
        <taxon>Entelegynae</taxon>
        <taxon>Araneoidea</taxon>
        <taxon>Linyphiidae</taxon>
        <taxon>Erigoninae</taxon>
        <taxon>Oedothorax</taxon>
    </lineage>
</organism>
<proteinExistence type="predicted"/>
<sequence>MNGKILDDIDVVRKLKSLKGMTATIRKKLEDCILEKILFFKPNQEALEKAQLDSLIFEDYSVKEQSTKKASFLPRICNQALEKDAVQNKIANTSANVNSFVAINRALLNEDIENTSNENSFMDPIFLYNFRGTDLTNNSSESFDNEELEPDKLIIIEIYRKLSNFFEIAIVTPFALIIEDHFEILKFGLALFVCTIYAFFTNANKKMNSTTKEKDPHAKSISPFILSEFSSVTSHPPVKNSDFIEPLIILKSNNNSKEELNLRDTELYENVNEKISVKLTLKNIKNPSYENGPNNNYELSRCEEKISKFNEFDSLLLGKCQLYPNYCHAEIEEVTIENSTSESNDKNDEKLEEKVEAGDYFKEICGLDLKNELVEELTNVFNKEADIFVSPPKEGFSCTIPWKDKSTLLKVIELNEFENQSEFVYMQPPINEIEEKSAETETHFNISDISQMSTTSFSAEPRLLDIDETLFQNITQSNDMNFYGIEQEFEEKHPLFIDNLEQDIFSEEFETKYESITPFLSNILSTKTVYEHGERFLESPNSYVGELSDLYFYNQPGENNLLTIPNANNKLLEFQCICNEFENENEENTMCKFIGDSSICDGQDNNKVISLVQETSMELSFDTFNFIDTAYATEDNKILTESTEVPMFIKESKITEGTANNFEVGDDNFDKILPKNNELNPTKIVFESNNSSLLSSKVEYLKCNELPIESYVECPEIEEVADENVTGEEINLPEYDPIEECKTIVTTYTHIAEYVPDEVEDLTFTQNFTKKISRSNEMMNLKNGEKINTVCNIEHSENENCNRNNTHNKIPQTLTHSQDFNDTLEANGSFQGLKYIDSSEENIEQPSFDIVTERRSFDSVKISQEKSIDLHKIFSCSMPDVRDINVDELVTCKMNMSLNYTNTFLALDLGSSYQKLLEASLSFKLSPSNEENRIVEYLHNLPQIILPSFKQNSTNEDFQWLPSNAAEPFETELPSPSSSFKNATTVLGSEVKADGKKNKKQKSFRSKVSTVFNGVRKLQGRMLTAAGEIKNYKKQKNYSFD</sequence>
<reference evidence="1 2" key="1">
    <citation type="journal article" date="2022" name="Nat. Ecol. Evol.">
        <title>A masculinizing supergene underlies an exaggerated male reproductive morph in a spider.</title>
        <authorList>
            <person name="Hendrickx F."/>
            <person name="De Corte Z."/>
            <person name="Sonet G."/>
            <person name="Van Belleghem S.M."/>
            <person name="Kostlbacher S."/>
            <person name="Vangestel C."/>
        </authorList>
    </citation>
    <scope>NUCLEOTIDE SEQUENCE [LARGE SCALE GENOMIC DNA]</scope>
    <source>
        <strain evidence="1">W744_W776</strain>
    </source>
</reference>
<evidence type="ECO:0000313" key="1">
    <source>
        <dbReference type="EMBL" id="KAG8190372.1"/>
    </source>
</evidence>
<accession>A0AAV6V220</accession>
<dbReference type="AlphaFoldDB" id="A0AAV6V220"/>
<keyword evidence="2" id="KW-1185">Reference proteome</keyword>
<evidence type="ECO:0000313" key="2">
    <source>
        <dbReference type="Proteomes" id="UP000827092"/>
    </source>
</evidence>
<name>A0AAV6V220_9ARAC</name>
<dbReference type="Proteomes" id="UP000827092">
    <property type="component" value="Unassembled WGS sequence"/>
</dbReference>
<protein>
    <submittedName>
        <fullName evidence="1">Uncharacterized protein</fullName>
    </submittedName>
</protein>
<comment type="caution">
    <text evidence="1">The sequence shown here is derived from an EMBL/GenBank/DDBJ whole genome shotgun (WGS) entry which is preliminary data.</text>
</comment>